<dbReference type="AlphaFoldDB" id="A0A223KLI3"/>
<sequence>MEHPKSPHYEEYNVMDQFHEWDVITQRVIRNRLAASDVSFFTPEEQNTIIALYPIIFPSHLGDIGVNVLALLDQRMRENKINGYVKGTTLQKVDVIRTGLRYVATECYTQFHHPFSTLEKKLQISYVGQLVENIGSSDVWIKITPKLFFTTFTYEILKIIYADPSVWSDIGFGGPAFPRGYYTFGFDQFDPWEAPNNEQNKNH</sequence>
<organism evidence="1 2">
    <name type="scientific">Sutcliffiella cohnii</name>
    <dbReference type="NCBI Taxonomy" id="33932"/>
    <lineage>
        <taxon>Bacteria</taxon>
        <taxon>Bacillati</taxon>
        <taxon>Bacillota</taxon>
        <taxon>Bacilli</taxon>
        <taxon>Bacillales</taxon>
        <taxon>Bacillaceae</taxon>
        <taxon>Sutcliffiella</taxon>
    </lineage>
</organism>
<dbReference type="RefSeq" id="WP_066419449.1">
    <property type="nucleotide sequence ID" value="NZ_CP018866.1"/>
</dbReference>
<accession>A0A223KLI3</accession>
<evidence type="ECO:0000313" key="1">
    <source>
        <dbReference type="EMBL" id="AST90345.1"/>
    </source>
</evidence>
<evidence type="ECO:0008006" key="3">
    <source>
        <dbReference type="Google" id="ProtNLM"/>
    </source>
</evidence>
<dbReference type="EMBL" id="CP018866">
    <property type="protein sequence ID" value="AST90345.1"/>
    <property type="molecule type" value="Genomic_DNA"/>
</dbReference>
<gene>
    <name evidence="1" type="ORF">BC6307_03195</name>
</gene>
<protein>
    <recommendedName>
        <fullName evidence="3">Gluconate 2-dehydrogenase subunit 3 family protein</fullName>
    </recommendedName>
</protein>
<dbReference type="InterPro" id="IPR027056">
    <property type="entry name" value="Gluconate_2DH_su3"/>
</dbReference>
<dbReference type="Pfam" id="PF13618">
    <property type="entry name" value="Gluconate_2-dh3"/>
    <property type="match status" value="1"/>
</dbReference>
<dbReference type="KEGG" id="bcoh:BC6307_03195"/>
<proteinExistence type="predicted"/>
<name>A0A223KLI3_9BACI</name>
<evidence type="ECO:0000313" key="2">
    <source>
        <dbReference type="Proteomes" id="UP000215224"/>
    </source>
</evidence>
<dbReference type="Proteomes" id="UP000215224">
    <property type="component" value="Chromosome"/>
</dbReference>
<reference evidence="1 2" key="1">
    <citation type="submission" date="2016-12" db="EMBL/GenBank/DDBJ databases">
        <title>The whole genome sequencing and assembly of Bacillus cohnii DSM 6307T strain.</title>
        <authorList>
            <person name="Lee Y.-J."/>
            <person name="Yi H."/>
            <person name="Bahn Y.-S."/>
            <person name="Kim J.F."/>
            <person name="Lee D.-W."/>
        </authorList>
    </citation>
    <scope>NUCLEOTIDE SEQUENCE [LARGE SCALE GENOMIC DNA]</scope>
    <source>
        <strain evidence="1 2">DSM 6307</strain>
    </source>
</reference>
<keyword evidence="2" id="KW-1185">Reference proteome</keyword>
<dbReference type="STRING" id="1314751.GCA_001591425_03653"/>